<name>A0A388KCY9_CHABU</name>
<accession>A0A388KCY9</accession>
<reference evidence="2 3" key="1">
    <citation type="journal article" date="2018" name="Cell">
        <title>The Chara Genome: Secondary Complexity and Implications for Plant Terrestrialization.</title>
        <authorList>
            <person name="Nishiyama T."/>
            <person name="Sakayama H."/>
            <person name="Vries J.D."/>
            <person name="Buschmann H."/>
            <person name="Saint-Marcoux D."/>
            <person name="Ullrich K.K."/>
            <person name="Haas F.B."/>
            <person name="Vanderstraeten L."/>
            <person name="Becker D."/>
            <person name="Lang D."/>
            <person name="Vosolsobe S."/>
            <person name="Rombauts S."/>
            <person name="Wilhelmsson P.K.I."/>
            <person name="Janitza P."/>
            <person name="Kern R."/>
            <person name="Heyl A."/>
            <person name="Rumpler F."/>
            <person name="Villalobos L.I.A.C."/>
            <person name="Clay J.M."/>
            <person name="Skokan R."/>
            <person name="Toyoda A."/>
            <person name="Suzuki Y."/>
            <person name="Kagoshima H."/>
            <person name="Schijlen E."/>
            <person name="Tajeshwar N."/>
            <person name="Catarino B."/>
            <person name="Hetherington A.J."/>
            <person name="Saltykova A."/>
            <person name="Bonnot C."/>
            <person name="Breuninger H."/>
            <person name="Symeonidi A."/>
            <person name="Radhakrishnan G.V."/>
            <person name="Van Nieuwerburgh F."/>
            <person name="Deforce D."/>
            <person name="Chang C."/>
            <person name="Karol K.G."/>
            <person name="Hedrich R."/>
            <person name="Ulvskov P."/>
            <person name="Glockner G."/>
            <person name="Delwiche C.F."/>
            <person name="Petrasek J."/>
            <person name="Van de Peer Y."/>
            <person name="Friml J."/>
            <person name="Beilby M."/>
            <person name="Dolan L."/>
            <person name="Kohara Y."/>
            <person name="Sugano S."/>
            <person name="Fujiyama A."/>
            <person name="Delaux P.-M."/>
            <person name="Quint M."/>
            <person name="TheiBen G."/>
            <person name="Hagemann M."/>
            <person name="Harholt J."/>
            <person name="Dunand C."/>
            <person name="Zachgo S."/>
            <person name="Langdale J."/>
            <person name="Maumus F."/>
            <person name="Straeten D.V.D."/>
            <person name="Gould S.B."/>
            <person name="Rensing S.A."/>
        </authorList>
    </citation>
    <scope>NUCLEOTIDE SEQUENCE [LARGE SCALE GENOMIC DNA]</scope>
    <source>
        <strain evidence="2 3">S276</strain>
    </source>
</reference>
<dbReference type="EMBL" id="BFEA01000093">
    <property type="protein sequence ID" value="GBG67909.1"/>
    <property type="molecule type" value="Genomic_DNA"/>
</dbReference>
<organism evidence="2 3">
    <name type="scientific">Chara braunii</name>
    <name type="common">Braun's stonewort</name>
    <dbReference type="NCBI Taxonomy" id="69332"/>
    <lineage>
        <taxon>Eukaryota</taxon>
        <taxon>Viridiplantae</taxon>
        <taxon>Streptophyta</taxon>
        <taxon>Charophyceae</taxon>
        <taxon>Charales</taxon>
        <taxon>Characeae</taxon>
        <taxon>Chara</taxon>
    </lineage>
</organism>
<evidence type="ECO:0000313" key="3">
    <source>
        <dbReference type="Proteomes" id="UP000265515"/>
    </source>
</evidence>
<feature type="region of interest" description="Disordered" evidence="1">
    <location>
        <begin position="1"/>
        <end position="24"/>
    </location>
</feature>
<evidence type="ECO:0000256" key="1">
    <source>
        <dbReference type="SAM" id="MobiDB-lite"/>
    </source>
</evidence>
<dbReference type="Proteomes" id="UP000265515">
    <property type="component" value="Unassembled WGS sequence"/>
</dbReference>
<comment type="caution">
    <text evidence="2">The sequence shown here is derived from an EMBL/GenBank/DDBJ whole genome shotgun (WGS) entry which is preliminary data.</text>
</comment>
<gene>
    <name evidence="2" type="ORF">CBR_g1028</name>
</gene>
<dbReference type="Gramene" id="GBG67909">
    <property type="protein sequence ID" value="GBG67909"/>
    <property type="gene ID" value="CBR_g1028"/>
</dbReference>
<keyword evidence="3" id="KW-1185">Reference proteome</keyword>
<proteinExistence type="predicted"/>
<dbReference type="AlphaFoldDB" id="A0A388KCY9"/>
<protein>
    <submittedName>
        <fullName evidence="2">Uncharacterized protein</fullName>
    </submittedName>
</protein>
<sequence length="101" mass="11067">MVEGSPREHEGDSRGRNSKATSRDCRDDVVVGYLRVGKMEIPLLVVTNNLSENISESPVRDLGLIINLGMVRRGEAELVVNLVKSSPESAGKAWVTVRYDA</sequence>
<evidence type="ECO:0000313" key="2">
    <source>
        <dbReference type="EMBL" id="GBG67909.1"/>
    </source>
</evidence>